<keyword evidence="3" id="KW-0964">Secreted</keyword>
<comment type="subcellular location">
    <subcellularLocation>
        <location evidence="1">Secreted</location>
    </subcellularLocation>
</comment>
<dbReference type="GeneID" id="118408936"/>
<dbReference type="InterPro" id="IPR008993">
    <property type="entry name" value="TIMP-like_OB-fold"/>
</dbReference>
<evidence type="ECO:0000259" key="12">
    <source>
        <dbReference type="PROSITE" id="PS50189"/>
    </source>
</evidence>
<dbReference type="InterPro" id="IPR001820">
    <property type="entry name" value="TIMP"/>
</dbReference>
<dbReference type="GO" id="GO:0031012">
    <property type="term" value="C:extracellular matrix"/>
    <property type="evidence" value="ECO:0000318"/>
    <property type="project" value="GO_Central"/>
</dbReference>
<dbReference type="InterPro" id="IPR001134">
    <property type="entry name" value="Netrin_domain"/>
</dbReference>
<sequence>MARGVFLCLLVAACMAGGALGCSCMPTHPQTHYCFADFVVRAKIMDGPHLYNPDGVPSPEPEPETDGLVYELPTDASLERTTLPPLPADDDAPSTDVHRYSISINKNFKGQLGKDVDPSSVYTMAETSLCGIDMELKSGQLYILAGYIYKNKMHVGLCNWVSPWEEVTEKQRRGLKYMYRDNCECAIQPCFPGKTCKPWDEQTCLWDDMYTTDCSSRLSACVKSSDNTCSWFVHKAMRDCTNPISPEAAGNIPNVPEIPRLPEVDEPFYPQVETHKPLVPLHGGESDVNRENERFEDGSNEVDPVGHPVEKADEPIDAEKAAYDYLDEPIDVWLGRWDIDGDAP</sequence>
<dbReference type="Gene3D" id="2.40.50.120">
    <property type="match status" value="1"/>
</dbReference>
<evidence type="ECO:0000256" key="11">
    <source>
        <dbReference type="SAM" id="SignalP"/>
    </source>
</evidence>
<feature type="disulfide bond" evidence="9">
    <location>
        <begin position="24"/>
        <end position="158"/>
    </location>
</feature>
<dbReference type="GO" id="GO:0046872">
    <property type="term" value="F:metal ion binding"/>
    <property type="evidence" value="ECO:0007669"/>
    <property type="project" value="UniProtKB-KW"/>
</dbReference>
<keyword evidence="11" id="KW-0732">Signal</keyword>
<name>A0A9J7HVZ1_BRAFL</name>
<feature type="compositionally biased region" description="Basic and acidic residues" evidence="10">
    <location>
        <begin position="284"/>
        <end position="297"/>
    </location>
</feature>
<evidence type="ECO:0000256" key="10">
    <source>
        <dbReference type="SAM" id="MobiDB-lite"/>
    </source>
</evidence>
<feature type="disulfide bond" evidence="9">
    <location>
        <begin position="22"/>
        <end position="130"/>
    </location>
</feature>
<keyword evidence="5 14" id="KW-0646">Protease inhibitor</keyword>
<comment type="similarity">
    <text evidence="2">Belongs to the protease inhibitor I35 (TIMP) family.</text>
</comment>
<reference evidence="14" key="1">
    <citation type="journal article" date="2016" name="Genome Biol. Evol.">
        <title>Conserved non-coding elements in the most distant genera of cephalochordates: the Goldilocks principle.</title>
        <authorList>
            <person name="Yue J.X."/>
            <person name="Kozmikova I."/>
            <person name="Ono H."/>
            <person name="Nossa C.W."/>
            <person name="Kozmik Z."/>
            <person name="Putnam N.H."/>
            <person name="Yu J.K."/>
            <person name="Holland L.Z."/>
        </authorList>
    </citation>
    <scope>NUCLEOTIDE SEQUENCE</scope>
</reference>
<evidence type="ECO:0000256" key="2">
    <source>
        <dbReference type="ARBA" id="ARBA00011027"/>
    </source>
</evidence>
<keyword evidence="8" id="KW-0862">Zinc</keyword>
<evidence type="ECO:0000256" key="7">
    <source>
        <dbReference type="ARBA" id="ARBA00023215"/>
    </source>
</evidence>
<keyword evidence="13" id="KW-1185">Reference proteome</keyword>
<reference evidence="14" key="2">
    <citation type="submission" date="2025-08" db="UniProtKB">
        <authorList>
            <consortium name="RefSeq"/>
        </authorList>
    </citation>
    <scope>IDENTIFICATION</scope>
</reference>
<evidence type="ECO:0000256" key="3">
    <source>
        <dbReference type="ARBA" id="ARBA00022525"/>
    </source>
</evidence>
<dbReference type="RefSeq" id="XP_035665697.1">
    <property type="nucleotide sequence ID" value="XM_035809804.1"/>
</dbReference>
<keyword evidence="7" id="KW-0481">Metalloenzyme inhibitor</keyword>
<dbReference type="SMART" id="SM00206">
    <property type="entry name" value="NTR"/>
    <property type="match status" value="1"/>
</dbReference>
<feature type="domain" description="NTR" evidence="12">
    <location>
        <begin position="22"/>
        <end position="183"/>
    </location>
</feature>
<evidence type="ECO:0000313" key="14">
    <source>
        <dbReference type="RefSeq" id="XP_035665697.1"/>
    </source>
</evidence>
<organism evidence="13 14">
    <name type="scientific">Branchiostoma floridae</name>
    <name type="common">Florida lancelet</name>
    <name type="synonym">Amphioxus</name>
    <dbReference type="NCBI Taxonomy" id="7739"/>
    <lineage>
        <taxon>Eukaryota</taxon>
        <taxon>Metazoa</taxon>
        <taxon>Chordata</taxon>
        <taxon>Cephalochordata</taxon>
        <taxon>Leptocardii</taxon>
        <taxon>Amphioxiformes</taxon>
        <taxon>Branchiostomatidae</taxon>
        <taxon>Branchiostoma</taxon>
    </lineage>
</organism>
<dbReference type="OMA" id="WQRNRDY"/>
<dbReference type="PROSITE" id="PS51257">
    <property type="entry name" value="PROKAR_LIPOPROTEIN"/>
    <property type="match status" value="1"/>
</dbReference>
<dbReference type="Pfam" id="PF00965">
    <property type="entry name" value="TIMP"/>
    <property type="match status" value="2"/>
</dbReference>
<feature type="chain" id="PRO_5039895553" evidence="11">
    <location>
        <begin position="22"/>
        <end position="344"/>
    </location>
</feature>
<dbReference type="PANTHER" id="PTHR11844">
    <property type="entry name" value="METALLOPROTEASE INHIBITOR"/>
    <property type="match status" value="1"/>
</dbReference>
<gene>
    <name evidence="14" type="primary">LOC118408936</name>
</gene>
<dbReference type="SUPFAM" id="SSF50242">
    <property type="entry name" value="TIMP-like"/>
    <property type="match status" value="1"/>
</dbReference>
<keyword evidence="6 9" id="KW-1015">Disulfide bond</keyword>
<dbReference type="Proteomes" id="UP000001554">
    <property type="component" value="Unplaced"/>
</dbReference>
<proteinExistence type="inferred from homology"/>
<protein>
    <submittedName>
        <fullName evidence="14">Metalloproteinase inhibitor 3-like</fullName>
    </submittedName>
</protein>
<keyword evidence="4 14" id="KW-0483">Metalloprotease inhibitor</keyword>
<dbReference type="PROSITE" id="PS50189">
    <property type="entry name" value="NTR"/>
    <property type="match status" value="1"/>
</dbReference>
<dbReference type="AlphaFoldDB" id="A0A9J7HVZ1"/>
<feature type="signal peptide" evidence="11">
    <location>
        <begin position="1"/>
        <end position="21"/>
    </location>
</feature>
<dbReference type="PANTHER" id="PTHR11844:SF25">
    <property type="entry name" value="NTR DOMAIN-CONTAINING PROTEIN"/>
    <property type="match status" value="1"/>
</dbReference>
<dbReference type="Gene3D" id="3.90.370.10">
    <property type="entry name" value="Tissue inhibitor of metalloproteinase-1. Chain B, domain 1"/>
    <property type="match status" value="1"/>
</dbReference>
<evidence type="ECO:0000256" key="4">
    <source>
        <dbReference type="ARBA" id="ARBA00022608"/>
    </source>
</evidence>
<feature type="disulfide bond" evidence="9">
    <location>
        <begin position="190"/>
        <end position="196"/>
    </location>
</feature>
<feature type="region of interest" description="Disordered" evidence="10">
    <location>
        <begin position="276"/>
        <end position="316"/>
    </location>
</feature>
<dbReference type="GO" id="GO:0051045">
    <property type="term" value="P:negative regulation of membrane protein ectodomain proteolysis"/>
    <property type="evidence" value="ECO:0000318"/>
    <property type="project" value="GO_Central"/>
</dbReference>
<evidence type="ECO:0000256" key="9">
    <source>
        <dbReference type="PIRSR" id="PIRSR601820-3"/>
    </source>
</evidence>
<evidence type="ECO:0000256" key="6">
    <source>
        <dbReference type="ARBA" id="ARBA00023157"/>
    </source>
</evidence>
<dbReference type="FunFam" id="2.40.50.120:FF:000030">
    <property type="entry name" value="AGAP003319-PA"/>
    <property type="match status" value="1"/>
</dbReference>
<feature type="disulfide bond" evidence="9">
    <location>
        <begin position="204"/>
        <end position="221"/>
    </location>
</feature>
<evidence type="ECO:0000256" key="8">
    <source>
        <dbReference type="PIRSR" id="PIRSR601820-1"/>
    </source>
</evidence>
<feature type="disulfide bond" evidence="9">
    <location>
        <begin position="185"/>
        <end position="229"/>
    </location>
</feature>
<dbReference type="KEGG" id="bfo:118408936"/>
<dbReference type="InterPro" id="IPR027465">
    <property type="entry name" value="TIMP_C"/>
</dbReference>
<feature type="binding site" evidence="8">
    <location>
        <position position="22"/>
    </location>
    <ligand>
        <name>Zn(2+)</name>
        <dbReference type="ChEBI" id="CHEBI:29105"/>
        <note>ligand shared with metalloproteinase partner</note>
    </ligand>
</feature>
<dbReference type="OrthoDB" id="6041373at2759"/>
<evidence type="ECO:0000256" key="5">
    <source>
        <dbReference type="ARBA" id="ARBA00022690"/>
    </source>
</evidence>
<dbReference type="GO" id="GO:0008191">
    <property type="term" value="F:metalloendopeptidase inhibitor activity"/>
    <property type="evidence" value="ECO:0000318"/>
    <property type="project" value="GO_Central"/>
</dbReference>
<evidence type="ECO:0000256" key="1">
    <source>
        <dbReference type="ARBA" id="ARBA00004613"/>
    </source>
</evidence>
<feature type="disulfide bond" evidence="9">
    <location>
        <begin position="34"/>
        <end position="183"/>
    </location>
</feature>
<dbReference type="GO" id="GO:0005615">
    <property type="term" value="C:extracellular space"/>
    <property type="evidence" value="ECO:0000318"/>
    <property type="project" value="GO_Central"/>
</dbReference>
<keyword evidence="8" id="KW-0479">Metal-binding</keyword>
<accession>A0A9J7HVZ1</accession>
<evidence type="ECO:0000313" key="13">
    <source>
        <dbReference type="Proteomes" id="UP000001554"/>
    </source>
</evidence>